<dbReference type="InterPro" id="IPR001077">
    <property type="entry name" value="COMT_C"/>
</dbReference>
<dbReference type="Gene3D" id="1.10.10.10">
    <property type="entry name" value="Winged helix-like DNA-binding domain superfamily/Winged helix DNA-binding domain"/>
    <property type="match status" value="1"/>
</dbReference>
<dbReference type="SUPFAM" id="SSF53335">
    <property type="entry name" value="S-adenosyl-L-methionine-dependent methyltransferases"/>
    <property type="match status" value="1"/>
</dbReference>
<dbReference type="PANTHER" id="PTHR43712">
    <property type="entry name" value="PUTATIVE (AFU_ORTHOLOGUE AFUA_4G14580)-RELATED"/>
    <property type="match status" value="1"/>
</dbReference>
<evidence type="ECO:0000256" key="3">
    <source>
        <dbReference type="ARBA" id="ARBA00022691"/>
    </source>
</evidence>
<evidence type="ECO:0000259" key="5">
    <source>
        <dbReference type="Pfam" id="PF08100"/>
    </source>
</evidence>
<dbReference type="Pfam" id="PF08100">
    <property type="entry name" value="Dimerisation"/>
    <property type="match status" value="1"/>
</dbReference>
<keyword evidence="2" id="KW-0808">Transferase</keyword>
<evidence type="ECO:0000313" key="6">
    <source>
        <dbReference type="EMBL" id="MBE3000600.1"/>
    </source>
</evidence>
<keyword evidence="3" id="KW-0949">S-adenosyl-L-methionine</keyword>
<proteinExistence type="predicted"/>
<keyword evidence="1" id="KW-0489">Methyltransferase</keyword>
<name>A0ABR9P9T2_9ACTN</name>
<dbReference type="Gene3D" id="3.40.50.150">
    <property type="entry name" value="Vaccinia Virus protein VP39"/>
    <property type="match status" value="1"/>
</dbReference>
<dbReference type="InterPro" id="IPR029063">
    <property type="entry name" value="SAM-dependent_MTases_sf"/>
</dbReference>
<dbReference type="CDD" id="cd02440">
    <property type="entry name" value="AdoMet_MTases"/>
    <property type="match status" value="1"/>
</dbReference>
<dbReference type="InterPro" id="IPR036390">
    <property type="entry name" value="WH_DNA-bd_sf"/>
</dbReference>
<evidence type="ECO:0000313" key="7">
    <source>
        <dbReference type="Proteomes" id="UP000806528"/>
    </source>
</evidence>
<dbReference type="PROSITE" id="PS51683">
    <property type="entry name" value="SAM_OMT_II"/>
    <property type="match status" value="1"/>
</dbReference>
<sequence>MAQEHHMHGPATGEPQGREDAARLWHKAEPVTPMAIRAVATLGVADHLADGPRTAHELAEAVGAEPGSLERVLRHLVTEELFTAHGDRFALTATGEALRSDHPWSLREWITADGALGRADLCLSELAPALRTGESAYGRYFRSTFWDDLAASPELAASFERVMGSRMAEHARTLAGMYGWGSLRHVLDVGGGDGTLLHELLGRFSSLRGTVLDLAGAADSARRTFRDAGLDDRGDAVAGDFFSPLPAGHDAYLLCWVLHDWDDGAALAILRRCAEAAGPGGTVLVAEYGGGAAVTELDVRMLAYFNGREREVAELSDLAEGAGLFLAGDHSRRGITLAEFTVGRPE</sequence>
<feature type="domain" description="O-methyltransferase dimerisation" evidence="5">
    <location>
        <begin position="31"/>
        <end position="98"/>
    </location>
</feature>
<accession>A0ABR9P9T2</accession>
<dbReference type="Pfam" id="PF00891">
    <property type="entry name" value="Methyltransf_2"/>
    <property type="match status" value="1"/>
</dbReference>
<evidence type="ECO:0000256" key="1">
    <source>
        <dbReference type="ARBA" id="ARBA00022603"/>
    </source>
</evidence>
<dbReference type="SUPFAM" id="SSF46785">
    <property type="entry name" value="Winged helix' DNA-binding domain"/>
    <property type="match status" value="1"/>
</dbReference>
<comment type="caution">
    <text evidence="6">The sequence shown here is derived from an EMBL/GenBank/DDBJ whole genome shotgun (WGS) entry which is preliminary data.</text>
</comment>
<dbReference type="RefSeq" id="WP_193123208.1">
    <property type="nucleotide sequence ID" value="NZ_JADBGI010000016.1"/>
</dbReference>
<keyword evidence="7" id="KW-1185">Reference proteome</keyword>
<evidence type="ECO:0000259" key="4">
    <source>
        <dbReference type="Pfam" id="PF00891"/>
    </source>
</evidence>
<dbReference type="InterPro" id="IPR036388">
    <property type="entry name" value="WH-like_DNA-bd_sf"/>
</dbReference>
<dbReference type="EMBL" id="JADBGI010000016">
    <property type="protein sequence ID" value="MBE3000600.1"/>
    <property type="molecule type" value="Genomic_DNA"/>
</dbReference>
<dbReference type="PANTHER" id="PTHR43712:SF2">
    <property type="entry name" value="O-METHYLTRANSFERASE CICE"/>
    <property type="match status" value="1"/>
</dbReference>
<dbReference type="InterPro" id="IPR012967">
    <property type="entry name" value="COMT_dimerisation"/>
</dbReference>
<evidence type="ECO:0000256" key="2">
    <source>
        <dbReference type="ARBA" id="ARBA00022679"/>
    </source>
</evidence>
<dbReference type="InterPro" id="IPR016461">
    <property type="entry name" value="COMT-like"/>
</dbReference>
<dbReference type="Proteomes" id="UP000806528">
    <property type="component" value="Unassembled WGS sequence"/>
</dbReference>
<gene>
    <name evidence="6" type="ORF">IDM40_18115</name>
</gene>
<feature type="domain" description="O-methyltransferase C-terminal" evidence="4">
    <location>
        <begin position="125"/>
        <end position="323"/>
    </location>
</feature>
<dbReference type="PIRSF" id="PIRSF005739">
    <property type="entry name" value="O-mtase"/>
    <property type="match status" value="1"/>
</dbReference>
<dbReference type="Gene3D" id="1.10.287.1350">
    <property type="match status" value="1"/>
</dbReference>
<protein>
    <submittedName>
        <fullName evidence="6">Carminomycin 4-O-methyltransferase</fullName>
    </submittedName>
</protein>
<reference evidence="6 7" key="1">
    <citation type="submission" date="2020-09" db="EMBL/GenBank/DDBJ databases">
        <title>Diversity and distribution of actinomycetes associated with coral in the coast of Hainan.</title>
        <authorList>
            <person name="Li F."/>
        </authorList>
    </citation>
    <scope>NUCLEOTIDE SEQUENCE [LARGE SCALE GENOMIC DNA]</scope>
    <source>
        <strain evidence="6 7">HNM0947</strain>
    </source>
</reference>
<organism evidence="6 7">
    <name type="scientific">Nocardiopsis coralli</name>
    <dbReference type="NCBI Taxonomy" id="2772213"/>
    <lineage>
        <taxon>Bacteria</taxon>
        <taxon>Bacillati</taxon>
        <taxon>Actinomycetota</taxon>
        <taxon>Actinomycetes</taxon>
        <taxon>Streptosporangiales</taxon>
        <taxon>Nocardiopsidaceae</taxon>
        <taxon>Nocardiopsis</taxon>
    </lineage>
</organism>